<dbReference type="Proteomes" id="UP000218231">
    <property type="component" value="Unassembled WGS sequence"/>
</dbReference>
<organism evidence="1 2">
    <name type="scientific">Diploscapter pachys</name>
    <dbReference type="NCBI Taxonomy" id="2018661"/>
    <lineage>
        <taxon>Eukaryota</taxon>
        <taxon>Metazoa</taxon>
        <taxon>Ecdysozoa</taxon>
        <taxon>Nematoda</taxon>
        <taxon>Chromadorea</taxon>
        <taxon>Rhabditida</taxon>
        <taxon>Rhabditina</taxon>
        <taxon>Rhabditomorpha</taxon>
        <taxon>Rhabditoidea</taxon>
        <taxon>Rhabditidae</taxon>
        <taxon>Diploscapter</taxon>
    </lineage>
</organism>
<evidence type="ECO:0000313" key="2">
    <source>
        <dbReference type="Proteomes" id="UP000218231"/>
    </source>
</evidence>
<dbReference type="EMBL" id="LIAE01004579">
    <property type="protein sequence ID" value="PAV93732.1"/>
    <property type="molecule type" value="Genomic_DNA"/>
</dbReference>
<name>A0A2A2M5N3_9BILA</name>
<dbReference type="AlphaFoldDB" id="A0A2A2M5N3"/>
<keyword evidence="2" id="KW-1185">Reference proteome</keyword>
<protein>
    <submittedName>
        <fullName evidence="1">Uncharacterized protein</fullName>
    </submittedName>
</protein>
<sequence length="96" mass="10286">MYSLAGKVVHEDRRGKGASEYIHVGGRLLATRSPTGVTWTHVDALGSPVAVTDGTGSVVERRRFEPYGAESGGLVKDGPGSGTWIRSWVCSCRLIR</sequence>
<proteinExistence type="predicted"/>
<reference evidence="1 2" key="1">
    <citation type="journal article" date="2017" name="Curr. Biol.">
        <title>Genome architecture and evolution of a unichromosomal asexual nematode.</title>
        <authorList>
            <person name="Fradin H."/>
            <person name="Zegar C."/>
            <person name="Gutwein M."/>
            <person name="Lucas J."/>
            <person name="Kovtun M."/>
            <person name="Corcoran D."/>
            <person name="Baugh L.R."/>
            <person name="Kiontke K."/>
            <person name="Gunsalus K."/>
            <person name="Fitch D.H."/>
            <person name="Piano F."/>
        </authorList>
    </citation>
    <scope>NUCLEOTIDE SEQUENCE [LARGE SCALE GENOMIC DNA]</scope>
    <source>
        <strain evidence="1">PF1309</strain>
    </source>
</reference>
<dbReference type="Gene3D" id="2.180.10.10">
    <property type="entry name" value="RHS repeat-associated core"/>
    <property type="match status" value="1"/>
</dbReference>
<gene>
    <name evidence="1" type="ORF">WR25_25097</name>
</gene>
<comment type="caution">
    <text evidence="1">The sequence shown here is derived from an EMBL/GenBank/DDBJ whole genome shotgun (WGS) entry which is preliminary data.</text>
</comment>
<dbReference type="OrthoDB" id="442731at2759"/>
<accession>A0A2A2M5N3</accession>
<evidence type="ECO:0000313" key="1">
    <source>
        <dbReference type="EMBL" id="PAV93732.1"/>
    </source>
</evidence>